<evidence type="ECO:0000313" key="3">
    <source>
        <dbReference type="EMBL" id="NLR74886.1"/>
    </source>
</evidence>
<dbReference type="SMART" id="SM00327">
    <property type="entry name" value="VWA"/>
    <property type="match status" value="1"/>
</dbReference>
<gene>
    <name evidence="3" type="ORF">HF682_06925</name>
</gene>
<sequence length="528" mass="57495">MRRAWRYLQWGLLAVLAASLLACDKTSSPDASQDAAAPDASWPVFRILAGSELKDMVPLLQQFGQQNKVNIQLEYSGTLDAVDQLQEQPDRYDAVWVSHGKYMQLIPEARQLIAQSEKTMYSRVVLGVKPEVAAKLGWKSGQVGWRDVIAASEQGKFRFAMSNPTSSNTGFVALVGLATELSGKADALQVSDVPSEQLKALFKGQSLASGSSGLLAEKLAATPAAADGMVNYESVIKGMAARGVPLQVLLPKEGVITADYPLMLLKSSKQATTYKALLTWLRSAETQKQIAATTQRTPLTGGDDGDVVVNELPFPGSRAVVDAILRGYLDSYSRPVSTFILFDQSGSMSRDDRIGTARKALLTLVQDDNTVTGRFATLREREQLFLLPFSHVIDPMLSFEMVKDPDANRVIMQQFAYNVDYLQAGGGTAIYDTLLKAYPEALKLAKSGERNVAIILLTDGENADGSEFSDFQQKLQQWGGGKVPVYPILFGESDEGEMSQLASLTGGQTFDARKTPLSKVFKKIRANQ</sequence>
<comment type="caution">
    <text evidence="3">The sequence shown here is derived from an EMBL/GenBank/DDBJ whole genome shotgun (WGS) entry which is preliminary data.</text>
</comment>
<feature type="domain" description="VWFA" evidence="2">
    <location>
        <begin position="337"/>
        <end position="528"/>
    </location>
</feature>
<dbReference type="Proteomes" id="UP000587991">
    <property type="component" value="Unassembled WGS sequence"/>
</dbReference>
<dbReference type="PANTHER" id="PTHR30632">
    <property type="entry name" value="MOLYBDATE-BINDING PERIPLASMIC PROTEIN"/>
    <property type="match status" value="1"/>
</dbReference>
<protein>
    <submittedName>
        <fullName evidence="3">VWA domain-containing protein</fullName>
    </submittedName>
</protein>
<dbReference type="Gene3D" id="3.40.190.10">
    <property type="entry name" value="Periplasmic binding protein-like II"/>
    <property type="match status" value="2"/>
</dbReference>
<dbReference type="InterPro" id="IPR050682">
    <property type="entry name" value="ModA/WtpA"/>
</dbReference>
<dbReference type="PANTHER" id="PTHR30632:SF0">
    <property type="entry name" value="SULFATE-BINDING PROTEIN"/>
    <property type="match status" value="1"/>
</dbReference>
<reference evidence="3 4" key="1">
    <citation type="submission" date="2020-04" db="EMBL/GenBank/DDBJ databases">
        <title>Draft genome of Leeia sp. IMCC25680.</title>
        <authorList>
            <person name="Song J."/>
            <person name="Cho J.-C."/>
        </authorList>
    </citation>
    <scope>NUCLEOTIDE SEQUENCE [LARGE SCALE GENOMIC DNA]</scope>
    <source>
        <strain evidence="3 4">IMCC25680</strain>
    </source>
</reference>
<name>A0A847SBI7_9NEIS</name>
<dbReference type="GO" id="GO:0030973">
    <property type="term" value="F:molybdate ion binding"/>
    <property type="evidence" value="ECO:0007669"/>
    <property type="project" value="TreeGrafter"/>
</dbReference>
<dbReference type="Gene3D" id="3.40.50.410">
    <property type="entry name" value="von Willebrand factor, type A domain"/>
    <property type="match status" value="1"/>
</dbReference>
<dbReference type="InterPro" id="IPR036465">
    <property type="entry name" value="vWFA_dom_sf"/>
</dbReference>
<evidence type="ECO:0000313" key="4">
    <source>
        <dbReference type="Proteomes" id="UP000587991"/>
    </source>
</evidence>
<accession>A0A847SBI7</accession>
<keyword evidence="4" id="KW-1185">Reference proteome</keyword>
<dbReference type="PROSITE" id="PS51257">
    <property type="entry name" value="PROKAR_LIPOPROTEIN"/>
    <property type="match status" value="1"/>
</dbReference>
<dbReference type="InterPro" id="IPR002035">
    <property type="entry name" value="VWF_A"/>
</dbReference>
<dbReference type="RefSeq" id="WP_168876465.1">
    <property type="nucleotide sequence ID" value="NZ_JABAIM010000001.1"/>
</dbReference>
<feature type="signal peptide" evidence="1">
    <location>
        <begin position="1"/>
        <end position="22"/>
    </location>
</feature>
<dbReference type="EMBL" id="JABAIM010000001">
    <property type="protein sequence ID" value="NLR74886.1"/>
    <property type="molecule type" value="Genomic_DNA"/>
</dbReference>
<organism evidence="3 4">
    <name type="scientific">Leeia aquatica</name>
    <dbReference type="NCBI Taxonomy" id="2725557"/>
    <lineage>
        <taxon>Bacteria</taxon>
        <taxon>Pseudomonadati</taxon>
        <taxon>Pseudomonadota</taxon>
        <taxon>Betaproteobacteria</taxon>
        <taxon>Neisseriales</taxon>
        <taxon>Leeiaceae</taxon>
        <taxon>Leeia</taxon>
    </lineage>
</organism>
<dbReference type="SUPFAM" id="SSF53300">
    <property type="entry name" value="vWA-like"/>
    <property type="match status" value="1"/>
</dbReference>
<keyword evidence="1" id="KW-0732">Signal</keyword>
<evidence type="ECO:0000259" key="2">
    <source>
        <dbReference type="PROSITE" id="PS50234"/>
    </source>
</evidence>
<dbReference type="PROSITE" id="PS50234">
    <property type="entry name" value="VWFA"/>
    <property type="match status" value="1"/>
</dbReference>
<dbReference type="Pfam" id="PF00092">
    <property type="entry name" value="VWA"/>
    <property type="match status" value="1"/>
</dbReference>
<feature type="chain" id="PRO_5032954993" evidence="1">
    <location>
        <begin position="23"/>
        <end position="528"/>
    </location>
</feature>
<dbReference type="GO" id="GO:0015689">
    <property type="term" value="P:molybdate ion transport"/>
    <property type="evidence" value="ECO:0007669"/>
    <property type="project" value="TreeGrafter"/>
</dbReference>
<proteinExistence type="predicted"/>
<dbReference type="CDD" id="cd00198">
    <property type="entry name" value="vWFA"/>
    <property type="match status" value="1"/>
</dbReference>
<dbReference type="Pfam" id="PF13531">
    <property type="entry name" value="SBP_bac_11"/>
    <property type="match status" value="1"/>
</dbReference>
<evidence type="ECO:0000256" key="1">
    <source>
        <dbReference type="SAM" id="SignalP"/>
    </source>
</evidence>
<dbReference type="SUPFAM" id="SSF53850">
    <property type="entry name" value="Periplasmic binding protein-like II"/>
    <property type="match status" value="1"/>
</dbReference>
<dbReference type="AlphaFoldDB" id="A0A847SBI7"/>